<dbReference type="EMBL" id="MU004297">
    <property type="protein sequence ID" value="KAF2660905.1"/>
    <property type="molecule type" value="Genomic_DNA"/>
</dbReference>
<protein>
    <submittedName>
        <fullName evidence="2">Uncharacterized protein</fullName>
    </submittedName>
</protein>
<gene>
    <name evidence="2" type="ORF">K491DRAFT_577929</name>
</gene>
<name>A0A6A6TLH4_9PLEO</name>
<feature type="compositionally biased region" description="Polar residues" evidence="1">
    <location>
        <begin position="237"/>
        <end position="254"/>
    </location>
</feature>
<organism evidence="2 3">
    <name type="scientific">Lophiostoma macrostomum CBS 122681</name>
    <dbReference type="NCBI Taxonomy" id="1314788"/>
    <lineage>
        <taxon>Eukaryota</taxon>
        <taxon>Fungi</taxon>
        <taxon>Dikarya</taxon>
        <taxon>Ascomycota</taxon>
        <taxon>Pezizomycotina</taxon>
        <taxon>Dothideomycetes</taxon>
        <taxon>Pleosporomycetidae</taxon>
        <taxon>Pleosporales</taxon>
        <taxon>Lophiostomataceae</taxon>
        <taxon>Lophiostoma</taxon>
    </lineage>
</organism>
<evidence type="ECO:0000313" key="2">
    <source>
        <dbReference type="EMBL" id="KAF2660905.1"/>
    </source>
</evidence>
<feature type="region of interest" description="Disordered" evidence="1">
    <location>
        <begin position="196"/>
        <end position="254"/>
    </location>
</feature>
<keyword evidence="3" id="KW-1185">Reference proteome</keyword>
<feature type="non-terminal residue" evidence="2">
    <location>
        <position position="254"/>
    </location>
</feature>
<feature type="compositionally biased region" description="Polar residues" evidence="1">
    <location>
        <begin position="219"/>
        <end position="228"/>
    </location>
</feature>
<dbReference type="AlphaFoldDB" id="A0A6A6TLH4"/>
<evidence type="ECO:0000313" key="3">
    <source>
        <dbReference type="Proteomes" id="UP000799324"/>
    </source>
</evidence>
<feature type="compositionally biased region" description="Pro residues" evidence="1">
    <location>
        <begin position="200"/>
        <end position="218"/>
    </location>
</feature>
<dbReference type="OrthoDB" id="4354287at2759"/>
<sequence length="254" mass="28888">MTVFVTFTMGPHEAYFFNSPTHWARRNLPPDVESLFTNQPPIKDVLELVLGENGAYFLSFRTPDGQILCRHYNLPNPLITYLYNSQPHVVRDLSTLSITLGSYESYYAYDRNSASWSNLPPTLEKAVLNRLDFQDEQRTVWKERGTQAPCFGLYLFPSAPTSYVLFLASGKAFSNLPEYTWTDYNKMAPHLPATLQTQMPIPPVPQPRSPHPNPPPFQYPSQSVSQPRFQYDPSARPISNGSHQGNYVTPPLQS</sequence>
<evidence type="ECO:0000256" key="1">
    <source>
        <dbReference type="SAM" id="MobiDB-lite"/>
    </source>
</evidence>
<proteinExistence type="predicted"/>
<dbReference type="Proteomes" id="UP000799324">
    <property type="component" value="Unassembled WGS sequence"/>
</dbReference>
<reference evidence="2" key="1">
    <citation type="journal article" date="2020" name="Stud. Mycol.">
        <title>101 Dothideomycetes genomes: a test case for predicting lifestyles and emergence of pathogens.</title>
        <authorList>
            <person name="Haridas S."/>
            <person name="Albert R."/>
            <person name="Binder M."/>
            <person name="Bloem J."/>
            <person name="Labutti K."/>
            <person name="Salamov A."/>
            <person name="Andreopoulos B."/>
            <person name="Baker S."/>
            <person name="Barry K."/>
            <person name="Bills G."/>
            <person name="Bluhm B."/>
            <person name="Cannon C."/>
            <person name="Castanera R."/>
            <person name="Culley D."/>
            <person name="Daum C."/>
            <person name="Ezra D."/>
            <person name="Gonzalez J."/>
            <person name="Henrissat B."/>
            <person name="Kuo A."/>
            <person name="Liang C."/>
            <person name="Lipzen A."/>
            <person name="Lutzoni F."/>
            <person name="Magnuson J."/>
            <person name="Mondo S."/>
            <person name="Nolan M."/>
            <person name="Ohm R."/>
            <person name="Pangilinan J."/>
            <person name="Park H.-J."/>
            <person name="Ramirez L."/>
            <person name="Alfaro M."/>
            <person name="Sun H."/>
            <person name="Tritt A."/>
            <person name="Yoshinaga Y."/>
            <person name="Zwiers L.-H."/>
            <person name="Turgeon B."/>
            <person name="Goodwin S."/>
            <person name="Spatafora J."/>
            <person name="Crous P."/>
            <person name="Grigoriev I."/>
        </authorList>
    </citation>
    <scope>NUCLEOTIDE SEQUENCE</scope>
    <source>
        <strain evidence="2">CBS 122681</strain>
    </source>
</reference>
<accession>A0A6A6TLH4</accession>